<evidence type="ECO:0000313" key="2">
    <source>
        <dbReference type="EMBL" id="CUO43305.1"/>
    </source>
</evidence>
<dbReference type="EMBL" id="CP103141">
    <property type="protein sequence ID" value="UVQ76729.1"/>
    <property type="molecule type" value="Genomic_DNA"/>
</dbReference>
<accession>A0A174F552</accession>
<dbReference type="EMBL" id="JANUTS010000001">
    <property type="protein sequence ID" value="MCS2792125.1"/>
    <property type="molecule type" value="Genomic_DNA"/>
</dbReference>
<proteinExistence type="predicted"/>
<name>A0A174F552_9BACE</name>
<dbReference type="Proteomes" id="UP001204548">
    <property type="component" value="Unassembled WGS sequence"/>
</dbReference>
<sequence>MKKSAVLLLLTHLLVLPLVAQSQPAKVLSDYIKEINQFNKRNPQEKVYLHFDNTGYFLGDTIWFKAYTVLAEQHRFSPLSKVLHVELLTPQGEVIANRKLMIENGQCHGEFPLKRIYRSGFYEVRAYTRGMLNFGDDCIFSRVFPVYDEPETDGNYAEKAMDSGFGVKNERKKEKKGGKVNLAFFPEGGNAVVGIASRIGFKAWGAKGEDLQITGAVYNSSGNSVSFLSTYHQGMGFFELLPETTSYKVIVEHEGKQYDFNFSDILPAGYVMRINDTNEESYQIEISKSSVLPRDTIAVSVSCRGTVYAVEAMRLADAPYVFRLPKSRLPAGCIQFTLYDKKGNILAERLSFNTRPLTYYRLSAQTEKQTYVPLEKVNMFLSLNDSIGNPVESSFSLSVRDAGTEIYTSYQDNILTDLLLSSDIKGYVANPMQYFEKDDRATRMKLDLLMMVQGWCRYDWQTMADVSPFRVKHYIEQALPINGKIMELLRNKSKAYADVIFWMNKDNASFHSHCQTDAGGHFYFMLPDSVKLEGKWQLSLSVTEKKKLKHCRIMLDRHFSPVPRSYSYPDLLVKDTVTVFSDEFEDSLKQHSVDEMQYLPQVIIKKQRIRKEISPEFVYDVEKDVNKLMDSGKNYPGTLGEYMENNIPHLRKDSADGPYQYAGKDIVYFFDIQKGSTRYPARGLPPEQMPIENIRQITLYDQYAQLWAVKKIKEEGIEAASPSDIDLPTVASLLHTPVIIMVHPYNDGLHDGYQKGIRHTFYDGYSQVKRFYHIDHSNSVPGDIDFRRTLYWNPEVKTDSQGKAQISFYNNTTCRRMKISAEGLSDSGIPIITKE</sequence>
<dbReference type="GeneID" id="69588948"/>
<keyword evidence="1" id="KW-0732">Signal</keyword>
<dbReference type="Gene3D" id="2.60.40.1930">
    <property type="match status" value="1"/>
</dbReference>
<evidence type="ECO:0000313" key="6">
    <source>
        <dbReference type="Proteomes" id="UP001060104"/>
    </source>
</evidence>
<evidence type="ECO:0000313" key="4">
    <source>
        <dbReference type="EMBL" id="UVQ76729.1"/>
    </source>
</evidence>
<evidence type="ECO:0000313" key="3">
    <source>
        <dbReference type="EMBL" id="MCS2792125.1"/>
    </source>
</evidence>
<protein>
    <submittedName>
        <fullName evidence="2">TonB-dependent Receptor Plug Domain</fullName>
    </submittedName>
</protein>
<dbReference type="EMBL" id="CZAE01000001">
    <property type="protein sequence ID" value="CUO43305.1"/>
    <property type="molecule type" value="Genomic_DNA"/>
</dbReference>
<organism evidence="2 5">
    <name type="scientific">Bacteroides faecis</name>
    <dbReference type="NCBI Taxonomy" id="674529"/>
    <lineage>
        <taxon>Bacteria</taxon>
        <taxon>Pseudomonadati</taxon>
        <taxon>Bacteroidota</taxon>
        <taxon>Bacteroidia</taxon>
        <taxon>Bacteroidales</taxon>
        <taxon>Bacteroidaceae</taxon>
        <taxon>Bacteroides</taxon>
    </lineage>
</organism>
<keyword evidence="2" id="KW-0675">Receptor</keyword>
<dbReference type="RefSeq" id="WP_029425323.1">
    <property type="nucleotide sequence ID" value="NZ_CAJTBQ010000010.1"/>
</dbReference>
<evidence type="ECO:0000256" key="1">
    <source>
        <dbReference type="SAM" id="SignalP"/>
    </source>
</evidence>
<evidence type="ECO:0000313" key="5">
    <source>
        <dbReference type="Proteomes" id="UP000095606"/>
    </source>
</evidence>
<dbReference type="Proteomes" id="UP001060104">
    <property type="component" value="Chromosome"/>
</dbReference>
<reference evidence="3" key="2">
    <citation type="submission" date="2022-08" db="EMBL/GenBank/DDBJ databases">
        <title>Genome Sequencing of Bacteroides fragilis Group Isolates with Nanopore Technology.</title>
        <authorList>
            <person name="Tisza M.J."/>
            <person name="Smith D."/>
            <person name="Dekker J.P."/>
        </authorList>
    </citation>
    <scope>NUCLEOTIDE SEQUENCE</scope>
    <source>
        <strain evidence="3">BFG-351</strain>
        <strain evidence="4">BFG-527</strain>
    </source>
</reference>
<dbReference type="Proteomes" id="UP000095606">
    <property type="component" value="Unassembled WGS sequence"/>
</dbReference>
<feature type="chain" id="PRO_5044549869" evidence="1">
    <location>
        <begin position="23"/>
        <end position="835"/>
    </location>
</feature>
<keyword evidence="6" id="KW-1185">Reference proteome</keyword>
<reference evidence="2 5" key="1">
    <citation type="submission" date="2015-09" db="EMBL/GenBank/DDBJ databases">
        <authorList>
            <consortium name="Pathogen Informatics"/>
        </authorList>
    </citation>
    <scope>NUCLEOTIDE SEQUENCE [LARGE SCALE GENOMIC DNA]</scope>
    <source>
        <strain evidence="2 5">2789STDY5834846</strain>
    </source>
</reference>
<gene>
    <name evidence="2" type="ORF">ERS852461_00271</name>
    <name evidence="3" type="ORF">NXW97_08915</name>
    <name evidence="4" type="ORF">NXY30_10305</name>
</gene>
<dbReference type="AlphaFoldDB" id="A0A174F552"/>
<feature type="signal peptide" evidence="1">
    <location>
        <begin position="1"/>
        <end position="22"/>
    </location>
</feature>